<dbReference type="STRING" id="28094.SAMN06295900_102240"/>
<sequence length="178" mass="19236">MLIPRTQAPALNILTVAHGPFELAREAPGYLTLVSFYRGLHCPICAVHLKELERLTPAFAERGVKTIAVSSDSETRARQMADKVGAGALRIGYGLPLATARAWGLYLSASKGETSIGIEEPAIFSEPGLFLIRPDTSVYYASVQSMPFARPAFPDLLKALDFTIEHAYPARGEYVGAA</sequence>
<proteinExistence type="predicted"/>
<protein>
    <submittedName>
        <fullName evidence="2">Peroxiredoxin</fullName>
    </submittedName>
</protein>
<reference evidence="3" key="1">
    <citation type="submission" date="2017-04" db="EMBL/GenBank/DDBJ databases">
        <authorList>
            <person name="Varghese N."/>
            <person name="Submissions S."/>
        </authorList>
    </citation>
    <scope>NUCLEOTIDE SEQUENCE [LARGE SCALE GENOMIC DNA]</scope>
    <source>
        <strain evidence="3">Ballard 720</strain>
    </source>
</reference>
<feature type="domain" description="Thioredoxin" evidence="1">
    <location>
        <begin position="2"/>
        <end position="165"/>
    </location>
</feature>
<dbReference type="InterPro" id="IPR000866">
    <property type="entry name" value="AhpC/TSA"/>
</dbReference>
<keyword evidence="3" id="KW-1185">Reference proteome</keyword>
<evidence type="ECO:0000313" key="3">
    <source>
        <dbReference type="Proteomes" id="UP000192911"/>
    </source>
</evidence>
<dbReference type="OrthoDB" id="9809746at2"/>
<dbReference type="CDD" id="cd02970">
    <property type="entry name" value="PRX_like2"/>
    <property type="match status" value="1"/>
</dbReference>
<dbReference type="GO" id="GO:0016209">
    <property type="term" value="F:antioxidant activity"/>
    <property type="evidence" value="ECO:0007669"/>
    <property type="project" value="InterPro"/>
</dbReference>
<dbReference type="PROSITE" id="PS51352">
    <property type="entry name" value="THIOREDOXIN_2"/>
    <property type="match status" value="1"/>
</dbReference>
<accession>A0A1X7D1N7</accession>
<evidence type="ECO:0000313" key="2">
    <source>
        <dbReference type="EMBL" id="SMF06652.1"/>
    </source>
</evidence>
<dbReference type="Pfam" id="PF00578">
    <property type="entry name" value="AhpC-TSA"/>
    <property type="match status" value="1"/>
</dbReference>
<evidence type="ECO:0000259" key="1">
    <source>
        <dbReference type="PROSITE" id="PS51352"/>
    </source>
</evidence>
<name>A0A1X7D1N7_TRICW</name>
<dbReference type="GO" id="GO:0016491">
    <property type="term" value="F:oxidoreductase activity"/>
    <property type="evidence" value="ECO:0007669"/>
    <property type="project" value="InterPro"/>
</dbReference>
<gene>
    <name evidence="2" type="ORF">SAMN06295900_102240</name>
</gene>
<dbReference type="GeneID" id="95552437"/>
<dbReference type="Gene3D" id="3.40.30.10">
    <property type="entry name" value="Glutaredoxin"/>
    <property type="match status" value="1"/>
</dbReference>
<dbReference type="InterPro" id="IPR013766">
    <property type="entry name" value="Thioredoxin_domain"/>
</dbReference>
<dbReference type="SUPFAM" id="SSF52833">
    <property type="entry name" value="Thioredoxin-like"/>
    <property type="match status" value="1"/>
</dbReference>
<dbReference type="Proteomes" id="UP000192911">
    <property type="component" value="Unassembled WGS sequence"/>
</dbReference>
<dbReference type="EMBL" id="FXAH01000002">
    <property type="protein sequence ID" value="SMF06652.1"/>
    <property type="molecule type" value="Genomic_DNA"/>
</dbReference>
<dbReference type="RefSeq" id="WP_085224921.1">
    <property type="nucleotide sequence ID" value="NZ_BSQD01000002.1"/>
</dbReference>
<dbReference type="InterPro" id="IPR036249">
    <property type="entry name" value="Thioredoxin-like_sf"/>
</dbReference>
<dbReference type="AlphaFoldDB" id="A0A1X7D1N7"/>
<organism evidence="2 3">
    <name type="scientific">Trinickia caryophylli</name>
    <name type="common">Paraburkholderia caryophylli</name>
    <dbReference type="NCBI Taxonomy" id="28094"/>
    <lineage>
        <taxon>Bacteria</taxon>
        <taxon>Pseudomonadati</taxon>
        <taxon>Pseudomonadota</taxon>
        <taxon>Betaproteobacteria</taxon>
        <taxon>Burkholderiales</taxon>
        <taxon>Burkholderiaceae</taxon>
        <taxon>Trinickia</taxon>
    </lineage>
</organism>